<organism evidence="1 2">
    <name type="scientific">Melastoma candidum</name>
    <dbReference type="NCBI Taxonomy" id="119954"/>
    <lineage>
        <taxon>Eukaryota</taxon>
        <taxon>Viridiplantae</taxon>
        <taxon>Streptophyta</taxon>
        <taxon>Embryophyta</taxon>
        <taxon>Tracheophyta</taxon>
        <taxon>Spermatophyta</taxon>
        <taxon>Magnoliopsida</taxon>
        <taxon>eudicotyledons</taxon>
        <taxon>Gunneridae</taxon>
        <taxon>Pentapetalae</taxon>
        <taxon>rosids</taxon>
        <taxon>malvids</taxon>
        <taxon>Myrtales</taxon>
        <taxon>Melastomataceae</taxon>
        <taxon>Melastomatoideae</taxon>
        <taxon>Melastomateae</taxon>
        <taxon>Melastoma</taxon>
    </lineage>
</organism>
<dbReference type="Proteomes" id="UP001057402">
    <property type="component" value="Chromosome 10"/>
</dbReference>
<comment type="caution">
    <text evidence="1">The sequence shown here is derived from an EMBL/GenBank/DDBJ whole genome shotgun (WGS) entry which is preliminary data.</text>
</comment>
<evidence type="ECO:0000313" key="1">
    <source>
        <dbReference type="EMBL" id="KAI4319436.1"/>
    </source>
</evidence>
<proteinExistence type="predicted"/>
<accession>A0ACB9M7A7</accession>
<protein>
    <submittedName>
        <fullName evidence="1">Uncharacterized protein</fullName>
    </submittedName>
</protein>
<name>A0ACB9M7A7_9MYRT</name>
<sequence>MGEAGGLPGCYQFESTGDSEIDAWPSWHGTATMEEDDAGSCCHGELGSELSGECDDGGEGEDAARKNGGGGGELERRESCCLAELDGREGGEMERSRLFWEACLASNL</sequence>
<dbReference type="EMBL" id="CM042889">
    <property type="protein sequence ID" value="KAI4319436.1"/>
    <property type="molecule type" value="Genomic_DNA"/>
</dbReference>
<evidence type="ECO:0000313" key="2">
    <source>
        <dbReference type="Proteomes" id="UP001057402"/>
    </source>
</evidence>
<gene>
    <name evidence="1" type="ORF">MLD38_033033</name>
</gene>
<reference evidence="2" key="1">
    <citation type="journal article" date="2023" name="Front. Plant Sci.">
        <title>Chromosomal-level genome assembly of Melastoma candidum provides insights into trichome evolution.</title>
        <authorList>
            <person name="Zhong Y."/>
            <person name="Wu W."/>
            <person name="Sun C."/>
            <person name="Zou P."/>
            <person name="Liu Y."/>
            <person name="Dai S."/>
            <person name="Zhou R."/>
        </authorList>
    </citation>
    <scope>NUCLEOTIDE SEQUENCE [LARGE SCALE GENOMIC DNA]</scope>
</reference>
<keyword evidence="2" id="KW-1185">Reference proteome</keyword>